<dbReference type="SUPFAM" id="SSF55729">
    <property type="entry name" value="Acyl-CoA N-acyltransferases (Nat)"/>
    <property type="match status" value="1"/>
</dbReference>
<evidence type="ECO:0000259" key="1">
    <source>
        <dbReference type="Pfam" id="PF13480"/>
    </source>
</evidence>
<comment type="caution">
    <text evidence="2">The sequence shown here is derived from an EMBL/GenBank/DDBJ whole genome shotgun (WGS) entry which is preliminary data.</text>
</comment>
<name>A0A951U871_9CYAN</name>
<reference evidence="2" key="1">
    <citation type="submission" date="2021-05" db="EMBL/GenBank/DDBJ databases">
        <authorList>
            <person name="Pietrasiak N."/>
            <person name="Ward R."/>
            <person name="Stajich J.E."/>
            <person name="Kurbessoian T."/>
        </authorList>
    </citation>
    <scope>NUCLEOTIDE SEQUENCE</scope>
    <source>
        <strain evidence="2">CPER-KK1</strain>
    </source>
</reference>
<accession>A0A951U871</accession>
<dbReference type="InterPro" id="IPR038740">
    <property type="entry name" value="BioF2-like_GNAT_dom"/>
</dbReference>
<proteinExistence type="predicted"/>
<dbReference type="PANTHER" id="PTHR36174">
    <property type="entry name" value="LIPID II:GLYCINE GLYCYLTRANSFERASE"/>
    <property type="match status" value="1"/>
</dbReference>
<sequence length="360" mass="41919">MNFQVIDLSNPLWLQILKTLRHDIYHLPEYLSLEAKRTQTIPEAILIYDDDKLLFVPYLLRQCNELFDQDLLEQEVFDIVSPYGYPGFLWSEAAENAPNFISLAINELIEVFRSKQICSAFFRLHTLLNRSLNEHWHSLALRETGETVFIDLRLSEAEIWQETRPEHRNKINRCKRAGFTARMVQVEQYISEFIIIYEETMERVGAAQSYYFNKDYYLELTDALGEQLHLCIVELNNQVACAGLFTECCGIVQYHLGGTRNHFLKQAPSKLMFDYVRFWAKDRGNEVFHLGGGVGSAKDSLYHFKAGFSKQRDNFMTLRLITDEIKYRELVELRAKSLNTDATILLATSFFPAYRSSLTS</sequence>
<dbReference type="Proteomes" id="UP000753908">
    <property type="component" value="Unassembled WGS sequence"/>
</dbReference>
<dbReference type="PANTHER" id="PTHR36174:SF1">
    <property type="entry name" value="LIPID II:GLYCINE GLYCYLTRANSFERASE"/>
    <property type="match status" value="1"/>
</dbReference>
<organism evidence="2 3">
    <name type="scientific">Symplocastrum torsivum CPER-KK1</name>
    <dbReference type="NCBI Taxonomy" id="450513"/>
    <lineage>
        <taxon>Bacteria</taxon>
        <taxon>Bacillati</taxon>
        <taxon>Cyanobacteriota</taxon>
        <taxon>Cyanophyceae</taxon>
        <taxon>Oscillatoriophycideae</taxon>
        <taxon>Oscillatoriales</taxon>
        <taxon>Microcoleaceae</taxon>
        <taxon>Symplocastrum</taxon>
    </lineage>
</organism>
<protein>
    <submittedName>
        <fullName evidence="2">GNAT family N-acetyltransferase</fullName>
    </submittedName>
</protein>
<evidence type="ECO:0000313" key="2">
    <source>
        <dbReference type="EMBL" id="MBW4543450.1"/>
    </source>
</evidence>
<dbReference type="Pfam" id="PF13480">
    <property type="entry name" value="Acetyltransf_6"/>
    <property type="match status" value="1"/>
</dbReference>
<gene>
    <name evidence="2" type="ORF">KME25_03220</name>
</gene>
<dbReference type="EMBL" id="JAHHIF010000003">
    <property type="protein sequence ID" value="MBW4543450.1"/>
    <property type="molecule type" value="Genomic_DNA"/>
</dbReference>
<reference evidence="2" key="2">
    <citation type="journal article" date="2022" name="Microbiol. Resour. Announc.">
        <title>Metagenome Sequencing to Explore Phylogenomics of Terrestrial Cyanobacteria.</title>
        <authorList>
            <person name="Ward R.D."/>
            <person name="Stajich J.E."/>
            <person name="Johansen J.R."/>
            <person name="Huntemann M."/>
            <person name="Clum A."/>
            <person name="Foster B."/>
            <person name="Foster B."/>
            <person name="Roux S."/>
            <person name="Palaniappan K."/>
            <person name="Varghese N."/>
            <person name="Mukherjee S."/>
            <person name="Reddy T.B.K."/>
            <person name="Daum C."/>
            <person name="Copeland A."/>
            <person name="Chen I.A."/>
            <person name="Ivanova N.N."/>
            <person name="Kyrpides N.C."/>
            <person name="Shapiro N."/>
            <person name="Eloe-Fadrosh E.A."/>
            <person name="Pietrasiak N."/>
        </authorList>
    </citation>
    <scope>NUCLEOTIDE SEQUENCE</scope>
    <source>
        <strain evidence="2">CPER-KK1</strain>
    </source>
</reference>
<evidence type="ECO:0000313" key="3">
    <source>
        <dbReference type="Proteomes" id="UP000753908"/>
    </source>
</evidence>
<dbReference type="InterPro" id="IPR050644">
    <property type="entry name" value="PG_Glycine_Bridge_Synth"/>
</dbReference>
<dbReference type="AlphaFoldDB" id="A0A951U871"/>
<dbReference type="Gene3D" id="3.40.630.30">
    <property type="match status" value="1"/>
</dbReference>
<dbReference type="InterPro" id="IPR016181">
    <property type="entry name" value="Acyl_CoA_acyltransferase"/>
</dbReference>
<feature type="domain" description="BioF2-like acetyltransferase" evidence="1">
    <location>
        <begin position="164"/>
        <end position="293"/>
    </location>
</feature>